<dbReference type="InterPro" id="IPR057001">
    <property type="entry name" value="RYYR-CCHC"/>
</dbReference>
<feature type="region of interest" description="Disordered" evidence="1">
    <location>
        <begin position="1"/>
        <end position="23"/>
    </location>
</feature>
<sequence>MEQREMKAQDLIDVGGSGVEDDRTSGSVRRRFAYEYARKQGLEIWDDLVRQYEEGIIPTLKELSHRIKDVTGVTVSLGTLSRHLNSGENRRMRKNRVLMARGYEDLTKEEILGPAPSEVKYRSLSRKLQNTLLTIGEEDGVRQYNRVTVSVDGSKEYFRCAFCYKCKRKTGTGAVAYLTVCEGRIVGNLHPQHHEDCQPMSEERAAIEAVDRQSRRDVRAGKKLPKDAHADGFERAVELARSSGGPPSRKFNMPAMFPPWSKVGHSYNRARKHALSRTQKGEAQDSIDVQRDPFPSDDFIDESHSPKKQRDAITDDMKEIIDPISSSPPPRISPAISTESINVDSGMISDSAYEPLPSATIPGVSRSASPGIDESLNHQMPPKIYATSKGQISPVPTTANSTNFQQTYPTSPVRRHWLVRNPRTGRITVRKCVPPQVFCRNLMPGHVIIQSSAATPAQTATESIFGGRIVKANGDYLHAAVKREAIMSPVHDTANDDYLHEGPRGEAFISPVRDTTNMVSSSMHLSTRGCSLMNFETRRSYDAEATQEIHSEKSVDTLSAIEALLDKAAAKARDEYDRIGESVADCMRKVCEGNASVGVKFKCELLQMMAKYEMMAINE</sequence>
<organism evidence="4 5">
    <name type="scientific">Toxocara canis</name>
    <name type="common">Canine roundworm</name>
    <dbReference type="NCBI Taxonomy" id="6265"/>
    <lineage>
        <taxon>Eukaryota</taxon>
        <taxon>Metazoa</taxon>
        <taxon>Ecdysozoa</taxon>
        <taxon>Nematoda</taxon>
        <taxon>Chromadorea</taxon>
        <taxon>Rhabditida</taxon>
        <taxon>Spirurina</taxon>
        <taxon>Ascaridomorpha</taxon>
        <taxon>Ascaridoidea</taxon>
        <taxon>Toxocaridae</taxon>
        <taxon>Toxocara</taxon>
    </lineage>
</organism>
<accession>A0A183UGJ3</accession>
<dbReference type="AlphaFoldDB" id="A0A183UGJ3"/>
<dbReference type="EMBL" id="UYWY01019719">
    <property type="protein sequence ID" value="VDM38934.1"/>
    <property type="molecule type" value="Genomic_DNA"/>
</dbReference>
<feature type="region of interest" description="Disordered" evidence="1">
    <location>
        <begin position="389"/>
        <end position="408"/>
    </location>
</feature>
<feature type="compositionally biased region" description="Basic and acidic residues" evidence="1">
    <location>
        <begin position="301"/>
        <end position="310"/>
    </location>
</feature>
<evidence type="ECO:0000259" key="2">
    <source>
        <dbReference type="Pfam" id="PF23674"/>
    </source>
</evidence>
<dbReference type="Pfam" id="PF23674">
    <property type="entry name" value="RYYR-CCHC"/>
    <property type="match status" value="1"/>
</dbReference>
<reference evidence="3 4" key="2">
    <citation type="submission" date="2018-11" db="EMBL/GenBank/DDBJ databases">
        <authorList>
            <consortium name="Pathogen Informatics"/>
        </authorList>
    </citation>
    <scope>NUCLEOTIDE SEQUENCE [LARGE SCALE GENOMIC DNA]</scope>
</reference>
<evidence type="ECO:0000256" key="1">
    <source>
        <dbReference type="SAM" id="MobiDB-lite"/>
    </source>
</evidence>
<protein>
    <submittedName>
        <fullName evidence="5">PHD-type domain-containing protein</fullName>
    </submittedName>
</protein>
<evidence type="ECO:0000313" key="4">
    <source>
        <dbReference type="Proteomes" id="UP000050794"/>
    </source>
</evidence>
<dbReference type="WBParaSite" id="TCNE_0000761301-mRNA-1">
    <property type="protein sequence ID" value="TCNE_0000761301-mRNA-1"/>
    <property type="gene ID" value="TCNE_0000761301"/>
</dbReference>
<gene>
    <name evidence="3" type="ORF">TCNE_LOCUS7613</name>
</gene>
<evidence type="ECO:0000313" key="3">
    <source>
        <dbReference type="EMBL" id="VDM38934.1"/>
    </source>
</evidence>
<dbReference type="Proteomes" id="UP000050794">
    <property type="component" value="Unassembled WGS sequence"/>
</dbReference>
<proteinExistence type="predicted"/>
<feature type="region of interest" description="Disordered" evidence="1">
    <location>
        <begin position="271"/>
        <end position="310"/>
    </location>
</feature>
<feature type="compositionally biased region" description="Basic and acidic residues" evidence="1">
    <location>
        <begin position="279"/>
        <end position="291"/>
    </location>
</feature>
<evidence type="ECO:0000313" key="5">
    <source>
        <dbReference type="WBParaSite" id="TCNE_0000761301-mRNA-1"/>
    </source>
</evidence>
<feature type="domain" description="RYYR-CCHC" evidence="2">
    <location>
        <begin position="121"/>
        <end position="197"/>
    </location>
</feature>
<name>A0A183UGJ3_TOXCA</name>
<feature type="compositionally biased region" description="Basic and acidic residues" evidence="1">
    <location>
        <begin position="1"/>
        <end position="10"/>
    </location>
</feature>
<reference evidence="5" key="1">
    <citation type="submission" date="2016-06" db="UniProtKB">
        <authorList>
            <consortium name="WormBaseParasite"/>
        </authorList>
    </citation>
    <scope>IDENTIFICATION</scope>
</reference>
<keyword evidence="4" id="KW-1185">Reference proteome</keyword>